<name>A0A212FIV1_DANPL</name>
<dbReference type="KEGG" id="dpl:KGM_203812"/>
<evidence type="ECO:0000313" key="1">
    <source>
        <dbReference type="EMBL" id="OWR53677.1"/>
    </source>
</evidence>
<reference evidence="1 2" key="1">
    <citation type="journal article" date="2011" name="Cell">
        <title>The monarch butterfly genome yields insights into long-distance migration.</title>
        <authorList>
            <person name="Zhan S."/>
            <person name="Merlin C."/>
            <person name="Boore J.L."/>
            <person name="Reppert S.M."/>
        </authorList>
    </citation>
    <scope>NUCLEOTIDE SEQUENCE [LARGE SCALE GENOMIC DNA]</scope>
    <source>
        <strain evidence="1">F-2</strain>
    </source>
</reference>
<dbReference type="Proteomes" id="UP000007151">
    <property type="component" value="Unassembled WGS sequence"/>
</dbReference>
<protein>
    <submittedName>
        <fullName evidence="1">Uncharacterized protein</fullName>
    </submittedName>
</protein>
<evidence type="ECO:0000313" key="2">
    <source>
        <dbReference type="Proteomes" id="UP000007151"/>
    </source>
</evidence>
<keyword evidence="2" id="KW-1185">Reference proteome</keyword>
<organism evidence="1 2">
    <name type="scientific">Danaus plexippus plexippus</name>
    <dbReference type="NCBI Taxonomy" id="278856"/>
    <lineage>
        <taxon>Eukaryota</taxon>
        <taxon>Metazoa</taxon>
        <taxon>Ecdysozoa</taxon>
        <taxon>Arthropoda</taxon>
        <taxon>Hexapoda</taxon>
        <taxon>Insecta</taxon>
        <taxon>Pterygota</taxon>
        <taxon>Neoptera</taxon>
        <taxon>Endopterygota</taxon>
        <taxon>Lepidoptera</taxon>
        <taxon>Glossata</taxon>
        <taxon>Ditrysia</taxon>
        <taxon>Papilionoidea</taxon>
        <taxon>Nymphalidae</taxon>
        <taxon>Danainae</taxon>
        <taxon>Danaini</taxon>
        <taxon>Danaina</taxon>
        <taxon>Danaus</taxon>
        <taxon>Danaus</taxon>
    </lineage>
</organism>
<proteinExistence type="predicted"/>
<sequence length="157" mass="16157">MQRLTLFVFAAFVVAMAMAAGQYYVPRSYYIIDAEGHASPPVPLRRLRRSIGPYPYGYGNSGASASANANANARANGWGGDANANANANANARAGAGNWDLPLGSSYGAANPAALSPGQTRRQFGPVFGGRAVSASSSVGLDSTGNGYYDQEASVSN</sequence>
<dbReference type="EMBL" id="AGBW02008321">
    <property type="protein sequence ID" value="OWR53677.1"/>
    <property type="molecule type" value="Genomic_DNA"/>
</dbReference>
<comment type="caution">
    <text evidence="1">The sequence shown here is derived from an EMBL/GenBank/DDBJ whole genome shotgun (WGS) entry which is preliminary data.</text>
</comment>
<dbReference type="OrthoDB" id="6783084at2759"/>
<dbReference type="AlphaFoldDB" id="A0A212FIV1"/>
<dbReference type="eggNOG" id="ENOG502TC11">
    <property type="taxonomic scope" value="Eukaryota"/>
</dbReference>
<gene>
    <name evidence="1" type="ORF">KGM_203812</name>
</gene>
<accession>A0A212FIV1</accession>